<accession>C9SXP0</accession>
<reference evidence="2" key="1">
    <citation type="journal article" date="2011" name="PLoS Pathog.">
        <title>Comparative genomics yields insights into niche adaptation of plant vascular wilt pathogens.</title>
        <authorList>
            <person name="Klosterman S.J."/>
            <person name="Subbarao K.V."/>
            <person name="Kang S."/>
            <person name="Veronese P."/>
            <person name="Gold S.E."/>
            <person name="Thomma B.P.H.J."/>
            <person name="Chen Z."/>
            <person name="Henrissat B."/>
            <person name="Lee Y.-H."/>
            <person name="Park J."/>
            <person name="Garcia-Pedrajas M.D."/>
            <person name="Barbara D.J."/>
            <person name="Anchieta A."/>
            <person name="de Jonge R."/>
            <person name="Santhanam P."/>
            <person name="Maruthachalam K."/>
            <person name="Atallah Z."/>
            <person name="Amyotte S.G."/>
            <person name="Paz Z."/>
            <person name="Inderbitzin P."/>
            <person name="Hayes R.J."/>
            <person name="Heiman D.I."/>
            <person name="Young S."/>
            <person name="Zeng Q."/>
            <person name="Engels R."/>
            <person name="Galagan J."/>
            <person name="Cuomo C.A."/>
            <person name="Dobinson K.F."/>
            <person name="Ma L.-J."/>
        </authorList>
    </citation>
    <scope>NUCLEOTIDE SEQUENCE [LARGE SCALE GENOMIC DNA]</scope>
    <source>
        <strain evidence="2">VaMs.102 / ATCC MYA-4576 / FGSC 10136</strain>
    </source>
</reference>
<dbReference type="KEGG" id="val:VDBG_09540"/>
<dbReference type="GeneID" id="9528048"/>
<dbReference type="HOGENOM" id="CLU_912766_0_0_1"/>
<dbReference type="EMBL" id="DS985228">
    <property type="protein sequence ID" value="EEY23430.1"/>
    <property type="molecule type" value="Genomic_DNA"/>
</dbReference>
<dbReference type="RefSeq" id="XP_003000345.1">
    <property type="nucleotide sequence ID" value="XM_003000299.1"/>
</dbReference>
<dbReference type="AlphaFoldDB" id="C9SXP0"/>
<name>C9SXP0_VERA1</name>
<dbReference type="Proteomes" id="UP000008698">
    <property type="component" value="Unassembled WGS sequence"/>
</dbReference>
<proteinExistence type="predicted"/>
<evidence type="ECO:0000313" key="1">
    <source>
        <dbReference type="EMBL" id="EEY23430.1"/>
    </source>
</evidence>
<protein>
    <submittedName>
        <fullName evidence="1">Predicted protein</fullName>
    </submittedName>
</protein>
<sequence length="305" mass="34147">MTPNSGLLRLPNELIIQIAKSFLQDTDPFEEQKEAPTTPLRCLCLTCRHLLPIAQLGSFLTLPLKMCIQPSLFMRTLKENSTSATTLSNVNTSRPWKILDASTRNSHEERRVLEQIKKSTRCHAGHQACTFGLWPGFTEGHVTSSPNICTCNLCRYSITQLGRLDPIEFNKRYSALHVAYAMLFCMLPNVRRLKFLVHEISPCDEDHSRDPDGFGEAFLNEILANLLKSSDTRSLVLPRLKIATFTLDSPPNEWGRAILSTFFLPSLLTLPSLRQLVGRLDINPGAVGPFTATQAPAFGTFFTLD</sequence>
<keyword evidence="2" id="KW-1185">Reference proteome</keyword>
<gene>
    <name evidence="1" type="ORF">VDBG_09540</name>
</gene>
<organism evidence="2">
    <name type="scientific">Verticillium alfalfae (strain VaMs.102 / ATCC MYA-4576 / FGSC 10136)</name>
    <name type="common">Verticillium wilt of alfalfa</name>
    <name type="synonym">Verticillium albo-atrum</name>
    <dbReference type="NCBI Taxonomy" id="526221"/>
    <lineage>
        <taxon>Eukaryota</taxon>
        <taxon>Fungi</taxon>
        <taxon>Dikarya</taxon>
        <taxon>Ascomycota</taxon>
        <taxon>Pezizomycotina</taxon>
        <taxon>Sordariomycetes</taxon>
        <taxon>Hypocreomycetidae</taxon>
        <taxon>Glomerellales</taxon>
        <taxon>Plectosphaerellaceae</taxon>
        <taxon>Verticillium</taxon>
    </lineage>
</organism>
<evidence type="ECO:0000313" key="2">
    <source>
        <dbReference type="Proteomes" id="UP000008698"/>
    </source>
</evidence>